<reference evidence="2" key="1">
    <citation type="submission" date="2023-04" db="EMBL/GenBank/DDBJ databases">
        <title>Phytophthora fragariaefolia NBRC 109709.</title>
        <authorList>
            <person name="Ichikawa N."/>
            <person name="Sato H."/>
            <person name="Tonouchi N."/>
        </authorList>
    </citation>
    <scope>NUCLEOTIDE SEQUENCE</scope>
    <source>
        <strain evidence="2">NBRC 109709</strain>
    </source>
</reference>
<keyword evidence="1" id="KW-0812">Transmembrane</keyword>
<protein>
    <submittedName>
        <fullName evidence="2">Unnamed protein product</fullName>
    </submittedName>
</protein>
<evidence type="ECO:0000256" key="1">
    <source>
        <dbReference type="SAM" id="Phobius"/>
    </source>
</evidence>
<dbReference type="AlphaFoldDB" id="A0A9W7D0Q4"/>
<keyword evidence="1" id="KW-1133">Transmembrane helix</keyword>
<keyword evidence="3" id="KW-1185">Reference proteome</keyword>
<keyword evidence="1" id="KW-0472">Membrane</keyword>
<dbReference type="Proteomes" id="UP001165121">
    <property type="component" value="Unassembled WGS sequence"/>
</dbReference>
<evidence type="ECO:0000313" key="3">
    <source>
        <dbReference type="Proteomes" id="UP001165121"/>
    </source>
</evidence>
<proteinExistence type="predicted"/>
<feature type="transmembrane region" description="Helical" evidence="1">
    <location>
        <begin position="12"/>
        <end position="33"/>
    </location>
</feature>
<dbReference type="EMBL" id="BSXT01002776">
    <property type="protein sequence ID" value="GMF50797.1"/>
    <property type="molecule type" value="Genomic_DNA"/>
</dbReference>
<evidence type="ECO:0000313" key="2">
    <source>
        <dbReference type="EMBL" id="GMF50797.1"/>
    </source>
</evidence>
<name>A0A9W7D0Q4_9STRA</name>
<organism evidence="2 3">
    <name type="scientific">Phytophthora fragariaefolia</name>
    <dbReference type="NCBI Taxonomy" id="1490495"/>
    <lineage>
        <taxon>Eukaryota</taxon>
        <taxon>Sar</taxon>
        <taxon>Stramenopiles</taxon>
        <taxon>Oomycota</taxon>
        <taxon>Peronosporomycetes</taxon>
        <taxon>Peronosporales</taxon>
        <taxon>Peronosporaceae</taxon>
        <taxon>Phytophthora</taxon>
    </lineage>
</organism>
<comment type="caution">
    <text evidence="2">The sequence shown here is derived from an EMBL/GenBank/DDBJ whole genome shotgun (WGS) entry which is preliminary data.</text>
</comment>
<sequence>MHAAARSAMTSIGVRRGALIGVTAVLVCSLALMPDEDEVAMGLLVVEVLVDVLVVEEQTLLEMQPGSRDGVFASSHD</sequence>
<gene>
    <name evidence="2" type="ORF">Pfra01_002034400</name>
</gene>
<accession>A0A9W7D0Q4</accession>